<dbReference type="STRING" id="1774968.AUC68_00070"/>
<dbReference type="OrthoDB" id="9794568at2"/>
<dbReference type="Pfam" id="PF00149">
    <property type="entry name" value="Metallophos"/>
    <property type="match status" value="1"/>
</dbReference>
<dbReference type="Gene3D" id="3.60.21.10">
    <property type="match status" value="1"/>
</dbReference>
<keyword evidence="3" id="KW-0408">Iron</keyword>
<sequence>MSANEARSVFTLAHLSDIHLSPLPKVKRHQLLSKRLLGYVNWHRGRKFVHRRDVLDLLTRDVKVRGPDHIAVTGDLTNLGLPQEFPPAAEWLRQLGAPDEVTAIPGNHDAYVRLHPDKTTAHWRPFMEANEAGHALYETPPGGFPFVRRFGDIALIALSSAVPTAPFVAAGWLGETQRRALADVLDRLGREGLFRVVLIHHPPLPGQAGWRRGLRDAREVRGVLRDHGAELVLHGHNHEQSVLDCETAGGPAIVVGVPSASEAVDGRVPAARYNEYAIERAGNGWCVEMTGRAATLDGQVWECEKRVLRSR</sequence>
<evidence type="ECO:0000256" key="3">
    <source>
        <dbReference type="ARBA" id="ARBA00023004"/>
    </source>
</evidence>
<dbReference type="PANTHER" id="PTHR42988">
    <property type="entry name" value="PHOSPHOHYDROLASE"/>
    <property type="match status" value="1"/>
</dbReference>
<dbReference type="InterPro" id="IPR029052">
    <property type="entry name" value="Metallo-depent_PP-like"/>
</dbReference>
<keyword evidence="2" id="KW-0378">Hydrolase</keyword>
<evidence type="ECO:0000259" key="5">
    <source>
        <dbReference type="Pfam" id="PF00149"/>
    </source>
</evidence>
<accession>A0A1E3W672</accession>
<gene>
    <name evidence="6" type="ORF">AUC68_00070</name>
</gene>
<protein>
    <recommendedName>
        <fullName evidence="5">Calcineurin-like phosphoesterase domain-containing protein</fullName>
    </recommendedName>
</protein>
<organism evidence="6 7">
    <name type="scientific">Methyloceanibacter methanicus</name>
    <dbReference type="NCBI Taxonomy" id="1774968"/>
    <lineage>
        <taxon>Bacteria</taxon>
        <taxon>Pseudomonadati</taxon>
        <taxon>Pseudomonadota</taxon>
        <taxon>Alphaproteobacteria</taxon>
        <taxon>Hyphomicrobiales</taxon>
        <taxon>Hyphomicrobiaceae</taxon>
        <taxon>Methyloceanibacter</taxon>
    </lineage>
</organism>
<feature type="domain" description="Calcineurin-like phosphoesterase" evidence="5">
    <location>
        <begin position="11"/>
        <end position="239"/>
    </location>
</feature>
<dbReference type="GO" id="GO:0016787">
    <property type="term" value="F:hydrolase activity"/>
    <property type="evidence" value="ECO:0007669"/>
    <property type="project" value="UniProtKB-KW"/>
</dbReference>
<dbReference type="InterPro" id="IPR050884">
    <property type="entry name" value="CNP_phosphodiesterase-III"/>
</dbReference>
<dbReference type="PANTHER" id="PTHR42988:SF2">
    <property type="entry name" value="CYCLIC NUCLEOTIDE PHOSPHODIESTERASE CBUA0032-RELATED"/>
    <property type="match status" value="1"/>
</dbReference>
<evidence type="ECO:0000313" key="7">
    <source>
        <dbReference type="Proteomes" id="UP000094501"/>
    </source>
</evidence>
<evidence type="ECO:0000256" key="1">
    <source>
        <dbReference type="ARBA" id="ARBA00022723"/>
    </source>
</evidence>
<dbReference type="RefSeq" id="WP_069435788.1">
    <property type="nucleotide sequence ID" value="NZ_LPWG01000001.1"/>
</dbReference>
<dbReference type="InterPro" id="IPR004843">
    <property type="entry name" value="Calcineurin-like_PHP"/>
</dbReference>
<reference evidence="6 7" key="1">
    <citation type="journal article" date="2016" name="Environ. Microbiol.">
        <title>New Methyloceanibacter diversity from North Sea sediments includes methanotroph containing solely the soluble methane monooxygenase.</title>
        <authorList>
            <person name="Vekeman B."/>
            <person name="Kerckhof F.M."/>
            <person name="Cremers G."/>
            <person name="de Vos P."/>
            <person name="Vandamme P."/>
            <person name="Boon N."/>
            <person name="Op den Camp H.J."/>
            <person name="Heylen K."/>
        </authorList>
    </citation>
    <scope>NUCLEOTIDE SEQUENCE [LARGE SCALE GENOMIC DNA]</scope>
    <source>
        <strain evidence="6 7">R-67174</strain>
    </source>
</reference>
<dbReference type="Proteomes" id="UP000094501">
    <property type="component" value="Unassembled WGS sequence"/>
</dbReference>
<keyword evidence="1" id="KW-0479">Metal-binding</keyword>
<dbReference type="SUPFAM" id="SSF56300">
    <property type="entry name" value="Metallo-dependent phosphatases"/>
    <property type="match status" value="1"/>
</dbReference>
<evidence type="ECO:0000313" key="6">
    <source>
        <dbReference type="EMBL" id="ODS01309.1"/>
    </source>
</evidence>
<name>A0A1E3W672_9HYPH</name>
<evidence type="ECO:0000256" key="4">
    <source>
        <dbReference type="ARBA" id="ARBA00025742"/>
    </source>
</evidence>
<keyword evidence="7" id="KW-1185">Reference proteome</keyword>
<comment type="similarity">
    <text evidence="4">Belongs to the cyclic nucleotide phosphodiesterase class-III family.</text>
</comment>
<evidence type="ECO:0000256" key="2">
    <source>
        <dbReference type="ARBA" id="ARBA00022801"/>
    </source>
</evidence>
<proteinExistence type="inferred from homology"/>
<dbReference type="GO" id="GO:0046872">
    <property type="term" value="F:metal ion binding"/>
    <property type="evidence" value="ECO:0007669"/>
    <property type="project" value="UniProtKB-KW"/>
</dbReference>
<dbReference type="AlphaFoldDB" id="A0A1E3W672"/>
<dbReference type="EMBL" id="LPWG01000001">
    <property type="protein sequence ID" value="ODS01309.1"/>
    <property type="molecule type" value="Genomic_DNA"/>
</dbReference>
<dbReference type="CDD" id="cd00838">
    <property type="entry name" value="MPP_superfamily"/>
    <property type="match status" value="1"/>
</dbReference>
<comment type="caution">
    <text evidence="6">The sequence shown here is derived from an EMBL/GenBank/DDBJ whole genome shotgun (WGS) entry which is preliminary data.</text>
</comment>